<dbReference type="InterPro" id="IPR036388">
    <property type="entry name" value="WH-like_DNA-bd_sf"/>
</dbReference>
<dbReference type="PANTHER" id="PTHR33164">
    <property type="entry name" value="TRANSCRIPTIONAL REGULATOR, MARR FAMILY"/>
    <property type="match status" value="1"/>
</dbReference>
<evidence type="ECO:0000313" key="5">
    <source>
        <dbReference type="EMBL" id="PZO44289.1"/>
    </source>
</evidence>
<dbReference type="InterPro" id="IPR036390">
    <property type="entry name" value="WH_DNA-bd_sf"/>
</dbReference>
<feature type="domain" description="HTH marR-type" evidence="4">
    <location>
        <begin position="11"/>
        <end position="147"/>
    </location>
</feature>
<dbReference type="EMBL" id="QBML01000003">
    <property type="protein sequence ID" value="PZO44289.1"/>
    <property type="molecule type" value="Genomic_DNA"/>
</dbReference>
<dbReference type="PROSITE" id="PS01117">
    <property type="entry name" value="HTH_MARR_1"/>
    <property type="match status" value="1"/>
</dbReference>
<name>A0A2W4WR00_9CYAN</name>
<gene>
    <name evidence="5" type="ORF">DCF19_03050</name>
</gene>
<protein>
    <submittedName>
        <fullName evidence="5">MarR family transcriptional regulator</fullName>
    </submittedName>
</protein>
<keyword evidence="2" id="KW-0238">DNA-binding</keyword>
<dbReference type="GO" id="GO:0006950">
    <property type="term" value="P:response to stress"/>
    <property type="evidence" value="ECO:0007669"/>
    <property type="project" value="TreeGrafter"/>
</dbReference>
<dbReference type="Gene3D" id="1.10.10.10">
    <property type="entry name" value="Winged helix-like DNA-binding domain superfamily/Winged helix DNA-binding domain"/>
    <property type="match status" value="1"/>
</dbReference>
<accession>A0A2W4WR00</accession>
<dbReference type="PROSITE" id="PS50995">
    <property type="entry name" value="HTH_MARR_2"/>
    <property type="match status" value="1"/>
</dbReference>
<dbReference type="SMART" id="SM00347">
    <property type="entry name" value="HTH_MARR"/>
    <property type="match status" value="1"/>
</dbReference>
<comment type="caution">
    <text evidence="5">The sequence shown here is derived from an EMBL/GenBank/DDBJ whole genome shotgun (WGS) entry which is preliminary data.</text>
</comment>
<dbReference type="Pfam" id="PF01047">
    <property type="entry name" value="MarR"/>
    <property type="match status" value="1"/>
</dbReference>
<dbReference type="InterPro" id="IPR000835">
    <property type="entry name" value="HTH_MarR-typ"/>
</dbReference>
<keyword evidence="3" id="KW-0804">Transcription</keyword>
<proteinExistence type="predicted"/>
<dbReference type="GO" id="GO:0003677">
    <property type="term" value="F:DNA binding"/>
    <property type="evidence" value="ECO:0007669"/>
    <property type="project" value="UniProtKB-KW"/>
</dbReference>
<organism evidence="5 6">
    <name type="scientific">Pseudanabaena frigida</name>
    <dbReference type="NCBI Taxonomy" id="945775"/>
    <lineage>
        <taxon>Bacteria</taxon>
        <taxon>Bacillati</taxon>
        <taxon>Cyanobacteriota</taxon>
        <taxon>Cyanophyceae</taxon>
        <taxon>Pseudanabaenales</taxon>
        <taxon>Pseudanabaenaceae</taxon>
        <taxon>Pseudanabaena</taxon>
    </lineage>
</organism>
<evidence type="ECO:0000259" key="4">
    <source>
        <dbReference type="PROSITE" id="PS50995"/>
    </source>
</evidence>
<evidence type="ECO:0000256" key="2">
    <source>
        <dbReference type="ARBA" id="ARBA00023125"/>
    </source>
</evidence>
<dbReference type="Proteomes" id="UP000249467">
    <property type="component" value="Unassembled WGS sequence"/>
</dbReference>
<reference evidence="5 6" key="2">
    <citation type="submission" date="2018-06" db="EMBL/GenBank/DDBJ databases">
        <title>Metagenomic assembly of (sub)arctic Cyanobacteria and their associated microbiome from non-axenic cultures.</title>
        <authorList>
            <person name="Baurain D."/>
        </authorList>
    </citation>
    <scope>NUCLEOTIDE SEQUENCE [LARGE SCALE GENOMIC DNA]</scope>
    <source>
        <strain evidence="5">ULC066bin1</strain>
    </source>
</reference>
<reference evidence="5 6" key="1">
    <citation type="submission" date="2018-04" db="EMBL/GenBank/DDBJ databases">
        <authorList>
            <person name="Go L.Y."/>
            <person name="Mitchell J.A."/>
        </authorList>
    </citation>
    <scope>NUCLEOTIDE SEQUENCE [LARGE SCALE GENOMIC DNA]</scope>
    <source>
        <strain evidence="5">ULC066bin1</strain>
    </source>
</reference>
<dbReference type="AlphaFoldDB" id="A0A2W4WR00"/>
<sequence length="158" mass="18116">MSTNSALDPLRNSVWRSLLTVHTRLLDLIAEKLTQADLPPLEWYDVLLTLKEAPDYCLRLSELAEKVLLSRSNLTRLVDRLEKADFLYRKSCPSDRRGTYAVLSEAGLEMQKKMWVVYAEGISEYFASHISDDEARTLQQICDRLLSNSAQLNIKPKN</sequence>
<evidence type="ECO:0000313" key="6">
    <source>
        <dbReference type="Proteomes" id="UP000249467"/>
    </source>
</evidence>
<dbReference type="InterPro" id="IPR039422">
    <property type="entry name" value="MarR/SlyA-like"/>
</dbReference>
<dbReference type="GO" id="GO:0003700">
    <property type="term" value="F:DNA-binding transcription factor activity"/>
    <property type="evidence" value="ECO:0007669"/>
    <property type="project" value="InterPro"/>
</dbReference>
<dbReference type="InterPro" id="IPR023187">
    <property type="entry name" value="Tscrpt_reg_MarR-type_CS"/>
</dbReference>
<keyword evidence="1" id="KW-0805">Transcription regulation</keyword>
<dbReference type="PANTHER" id="PTHR33164:SF104">
    <property type="entry name" value="TRANSCRIPTIONAL REGULATORY PROTEIN"/>
    <property type="match status" value="1"/>
</dbReference>
<evidence type="ECO:0000256" key="3">
    <source>
        <dbReference type="ARBA" id="ARBA00023163"/>
    </source>
</evidence>
<evidence type="ECO:0000256" key="1">
    <source>
        <dbReference type="ARBA" id="ARBA00023015"/>
    </source>
</evidence>
<dbReference type="PRINTS" id="PR00598">
    <property type="entry name" value="HTHMARR"/>
</dbReference>
<dbReference type="SUPFAM" id="SSF46785">
    <property type="entry name" value="Winged helix' DNA-binding domain"/>
    <property type="match status" value="1"/>
</dbReference>